<feature type="region of interest" description="Disordered" evidence="5">
    <location>
        <begin position="52"/>
        <end position="76"/>
    </location>
</feature>
<feature type="region of interest" description="Disordered" evidence="5">
    <location>
        <begin position="321"/>
        <end position="359"/>
    </location>
</feature>
<feature type="compositionally biased region" description="Polar residues" evidence="5">
    <location>
        <begin position="349"/>
        <end position="359"/>
    </location>
</feature>
<feature type="compositionally biased region" description="Basic residues" evidence="5">
    <location>
        <begin position="259"/>
        <end position="275"/>
    </location>
</feature>
<comment type="caution">
    <text evidence="7">The sequence shown here is derived from an EMBL/GenBank/DDBJ whole genome shotgun (WGS) entry which is preliminary data.</text>
</comment>
<feature type="domain" description="DNA endonuclease activator Ctp1 C-terminal" evidence="6">
    <location>
        <begin position="558"/>
        <end position="667"/>
    </location>
</feature>
<feature type="coiled-coil region" evidence="4">
    <location>
        <begin position="20"/>
        <end position="47"/>
    </location>
</feature>
<feature type="region of interest" description="Disordered" evidence="5">
    <location>
        <begin position="371"/>
        <end position="534"/>
    </location>
</feature>
<gene>
    <name evidence="7" type="ORF">CBER1_00617</name>
</gene>
<keyword evidence="4" id="KW-0175">Coiled coil</keyword>
<evidence type="ECO:0000259" key="6">
    <source>
        <dbReference type="Pfam" id="PF08573"/>
    </source>
</evidence>
<dbReference type="Pfam" id="PF08573">
    <property type="entry name" value="SAE2"/>
    <property type="match status" value="1"/>
</dbReference>
<evidence type="ECO:0000256" key="4">
    <source>
        <dbReference type="SAM" id="Coils"/>
    </source>
</evidence>
<evidence type="ECO:0000256" key="2">
    <source>
        <dbReference type="ARBA" id="ARBA00022763"/>
    </source>
</evidence>
<organism evidence="7 8">
    <name type="scientific">Cercospora berteroae</name>
    <dbReference type="NCBI Taxonomy" id="357750"/>
    <lineage>
        <taxon>Eukaryota</taxon>
        <taxon>Fungi</taxon>
        <taxon>Dikarya</taxon>
        <taxon>Ascomycota</taxon>
        <taxon>Pezizomycotina</taxon>
        <taxon>Dothideomycetes</taxon>
        <taxon>Dothideomycetidae</taxon>
        <taxon>Mycosphaerellales</taxon>
        <taxon>Mycosphaerellaceae</taxon>
        <taxon>Cercospora</taxon>
    </lineage>
</organism>
<dbReference type="OrthoDB" id="5801062at2759"/>
<reference evidence="8" key="1">
    <citation type="journal article" date="2017" name="bioRxiv">
        <title>Conservation of a gene cluster reveals novel cercosporin biosynthetic mechanisms and extends production to the genus Colletotrichum.</title>
        <authorList>
            <person name="de Jonge R."/>
            <person name="Ebert M.K."/>
            <person name="Huitt-Roehl C.R."/>
            <person name="Pal P."/>
            <person name="Suttle J.C."/>
            <person name="Spanner R.E."/>
            <person name="Neubauer J.D."/>
            <person name="Jurick W.M.II."/>
            <person name="Stott K.A."/>
            <person name="Secor G.A."/>
            <person name="Thomma B.P.H.J."/>
            <person name="Van de Peer Y."/>
            <person name="Townsend C.A."/>
            <person name="Bolton M.D."/>
        </authorList>
    </citation>
    <scope>NUCLEOTIDE SEQUENCE [LARGE SCALE GENOMIC DNA]</scope>
    <source>
        <strain evidence="8">CBS538.71</strain>
    </source>
</reference>
<keyword evidence="8" id="KW-1185">Reference proteome</keyword>
<dbReference type="InterPro" id="IPR013882">
    <property type="entry name" value="Ctp1_C"/>
</dbReference>
<evidence type="ECO:0000256" key="1">
    <source>
        <dbReference type="ARBA" id="ARBA00004123"/>
    </source>
</evidence>
<dbReference type="GO" id="GO:0006281">
    <property type="term" value="P:DNA repair"/>
    <property type="evidence" value="ECO:0007669"/>
    <property type="project" value="InterPro"/>
</dbReference>
<sequence>MDSSLGNGASQREAKLYAIIGRKDYQIEELQEENAALRARLDAALKQNVQSRNATIATGRPSGPVSPEASSGPRELAEDVGLQTLRRAHRELDGRYQNLEALHRACEPKINALDAKCKDYKNKVLLWKQYIDKQTKEGRIPQSKDAETVQRDSAPAECQPVDGNHARAADLMPPQQRALERTHDLEQRPSALPSASSSAAPSKSVGRADVDEPVQTREPHTRVTSSQTTVEETQPPARTIDEIPNSSDDEPELVSERCLKRKAGPRAMKRSPARRIKLEPRSPDGAVLLSSDPPLPGDARSPRIAPLQLMYSDLDRIEVPKVTDQQPRRVESIQDRARSVEHSRPAPQLSRSMSSRSEGNLDTLARATALVSTTTDQSETTSSKVAAREESSTISNQVLRPISVNVPRSNSGIRNTKRKSKASGLRGKVGILSEDGDDSSQVNAATKDAGAPPNHQDDKLAGLLMGLPSGTTPASSRNVRRSARHSQVRTPAQPPTPLSGLKAKSPSKSPSKRLLPRGIEAPPSSPQPEEEPLRLRDVRTLKREDFKVNPKYLGTDIAFADTLRGRDERRNLHVCTKPECCGGAMQKVMAMGGQKLTGKSDAQVLTEYLGPQYRQIMSKYGTTKQKETVLQAYAHVFAKEHGKHRQAFERQSTPPGFWRTDFPTTQEDFEDRQKAQEAERREVEARYREAMRPGGQYIFRDE</sequence>
<protein>
    <recommendedName>
        <fullName evidence="6">DNA endonuclease activator Ctp1 C-terminal domain-containing protein</fullName>
    </recommendedName>
</protein>
<evidence type="ECO:0000313" key="8">
    <source>
        <dbReference type="Proteomes" id="UP000237631"/>
    </source>
</evidence>
<keyword evidence="3" id="KW-0539">Nucleus</keyword>
<accession>A0A2S6CBI8</accession>
<feature type="compositionally biased region" description="Polar residues" evidence="5">
    <location>
        <begin position="222"/>
        <end position="232"/>
    </location>
</feature>
<keyword evidence="2" id="KW-0227">DNA damage</keyword>
<feature type="region of interest" description="Disordered" evidence="5">
    <location>
        <begin position="185"/>
        <end position="302"/>
    </location>
</feature>
<evidence type="ECO:0000256" key="5">
    <source>
        <dbReference type="SAM" id="MobiDB-lite"/>
    </source>
</evidence>
<evidence type="ECO:0000256" key="3">
    <source>
        <dbReference type="ARBA" id="ARBA00023242"/>
    </source>
</evidence>
<name>A0A2S6CBI8_9PEZI</name>
<comment type="subcellular location">
    <subcellularLocation>
        <location evidence="1">Nucleus</location>
    </subcellularLocation>
</comment>
<dbReference type="EMBL" id="PNEN01000503">
    <property type="protein sequence ID" value="PPJ57100.1"/>
    <property type="molecule type" value="Genomic_DNA"/>
</dbReference>
<feature type="compositionally biased region" description="Basic and acidic residues" evidence="5">
    <location>
        <begin position="671"/>
        <end position="681"/>
    </location>
</feature>
<evidence type="ECO:0000313" key="7">
    <source>
        <dbReference type="EMBL" id="PPJ57100.1"/>
    </source>
</evidence>
<feature type="compositionally biased region" description="Basic residues" evidence="5">
    <location>
        <begin position="478"/>
        <end position="487"/>
    </location>
</feature>
<feature type="region of interest" description="Disordered" evidence="5">
    <location>
        <begin position="136"/>
        <end position="167"/>
    </location>
</feature>
<feature type="region of interest" description="Disordered" evidence="5">
    <location>
        <begin position="644"/>
        <end position="681"/>
    </location>
</feature>
<proteinExistence type="predicted"/>
<feature type="compositionally biased region" description="Low complexity" evidence="5">
    <location>
        <begin position="189"/>
        <end position="204"/>
    </location>
</feature>
<feature type="compositionally biased region" description="Basic and acidic residues" evidence="5">
    <location>
        <begin position="321"/>
        <end position="344"/>
    </location>
</feature>
<feature type="compositionally biased region" description="Low complexity" evidence="5">
    <location>
        <begin position="372"/>
        <end position="383"/>
    </location>
</feature>
<dbReference type="Proteomes" id="UP000237631">
    <property type="component" value="Unassembled WGS sequence"/>
</dbReference>
<feature type="compositionally biased region" description="Low complexity" evidence="5">
    <location>
        <begin position="498"/>
        <end position="509"/>
    </location>
</feature>
<dbReference type="AlphaFoldDB" id="A0A2S6CBI8"/>
<feature type="compositionally biased region" description="Basic and acidic residues" evidence="5">
    <location>
        <begin position="206"/>
        <end position="221"/>
    </location>
</feature>
<feature type="compositionally biased region" description="Basic and acidic residues" evidence="5">
    <location>
        <begin position="136"/>
        <end position="150"/>
    </location>
</feature>
<dbReference type="STRING" id="357750.A0A2S6CBI8"/>
<dbReference type="GO" id="GO:0005634">
    <property type="term" value="C:nucleus"/>
    <property type="evidence" value="ECO:0007669"/>
    <property type="project" value="UniProtKB-SubCell"/>
</dbReference>